<proteinExistence type="predicted"/>
<sequence>MLTEMSEFDIPLQVLEFKWKQNLQQETEDCYQKVVAILNVLMNDKLNDNFYAIVYRCEPMTDKQMSEHMSAFNHDEDIAIKDNDELKIIIDLWIQDSTKLRAESQKELQNVTKCEEFLKLLDKQEKDYTFAINKVLKSDPHSDDYQSHAIQTNGLVSASSPPLPDITAVSPPSDANKKVVENTSEVKSELIITLKVDENTKDYSLPEAIALISEKKNTFAMHFFAADCLEYSVRALQALNHHKRTHIQKWC</sequence>
<keyword evidence="3" id="KW-1185">Reference proteome</keyword>
<evidence type="ECO:0000313" key="3">
    <source>
        <dbReference type="Proteomes" id="UP000759131"/>
    </source>
</evidence>
<accession>A0A7R9QBQ2</accession>
<name>A0A7R9QBQ2_9ACAR</name>
<evidence type="ECO:0000313" key="2">
    <source>
        <dbReference type="EMBL" id="CAD7638257.1"/>
    </source>
</evidence>
<feature type="region of interest" description="Disordered" evidence="1">
    <location>
        <begin position="156"/>
        <end position="180"/>
    </location>
</feature>
<dbReference type="Proteomes" id="UP000759131">
    <property type="component" value="Unassembled WGS sequence"/>
</dbReference>
<gene>
    <name evidence="2" type="ORF">OSB1V03_LOCUS17304</name>
</gene>
<dbReference type="EMBL" id="OC875184">
    <property type="protein sequence ID" value="CAD7638257.1"/>
    <property type="molecule type" value="Genomic_DNA"/>
</dbReference>
<reference evidence="2" key="1">
    <citation type="submission" date="2020-11" db="EMBL/GenBank/DDBJ databases">
        <authorList>
            <person name="Tran Van P."/>
        </authorList>
    </citation>
    <scope>NUCLEOTIDE SEQUENCE</scope>
</reference>
<evidence type="ECO:0000256" key="1">
    <source>
        <dbReference type="SAM" id="MobiDB-lite"/>
    </source>
</evidence>
<dbReference type="EMBL" id="CAJPIZ010020609">
    <property type="protein sequence ID" value="CAG2117351.1"/>
    <property type="molecule type" value="Genomic_DNA"/>
</dbReference>
<dbReference type="AlphaFoldDB" id="A0A7R9QBQ2"/>
<organism evidence="2">
    <name type="scientific">Medioppia subpectinata</name>
    <dbReference type="NCBI Taxonomy" id="1979941"/>
    <lineage>
        <taxon>Eukaryota</taxon>
        <taxon>Metazoa</taxon>
        <taxon>Ecdysozoa</taxon>
        <taxon>Arthropoda</taxon>
        <taxon>Chelicerata</taxon>
        <taxon>Arachnida</taxon>
        <taxon>Acari</taxon>
        <taxon>Acariformes</taxon>
        <taxon>Sarcoptiformes</taxon>
        <taxon>Oribatida</taxon>
        <taxon>Brachypylina</taxon>
        <taxon>Oppioidea</taxon>
        <taxon>Oppiidae</taxon>
        <taxon>Medioppia</taxon>
    </lineage>
</organism>
<protein>
    <submittedName>
        <fullName evidence="2">Uncharacterized protein</fullName>
    </submittedName>
</protein>
<feature type="non-terminal residue" evidence="2">
    <location>
        <position position="251"/>
    </location>
</feature>